<name>A0A9J6E4F1_RHIMP</name>
<dbReference type="VEuPathDB" id="VectorBase:LOC119167668"/>
<dbReference type="InterPro" id="IPR009057">
    <property type="entry name" value="Homeodomain-like_sf"/>
</dbReference>
<gene>
    <name evidence="4" type="ORF">HPB51_023694</name>
</gene>
<keyword evidence="2" id="KW-0238">DNA-binding</keyword>
<reference evidence="4" key="1">
    <citation type="journal article" date="2020" name="Cell">
        <title>Large-Scale Comparative Analyses of Tick Genomes Elucidate Their Genetic Diversity and Vector Capacities.</title>
        <authorList>
            <consortium name="Tick Genome and Microbiome Consortium (TIGMIC)"/>
            <person name="Jia N."/>
            <person name="Wang J."/>
            <person name="Shi W."/>
            <person name="Du L."/>
            <person name="Sun Y."/>
            <person name="Zhan W."/>
            <person name="Jiang J.F."/>
            <person name="Wang Q."/>
            <person name="Zhang B."/>
            <person name="Ji P."/>
            <person name="Bell-Sakyi L."/>
            <person name="Cui X.M."/>
            <person name="Yuan T.T."/>
            <person name="Jiang B.G."/>
            <person name="Yang W.F."/>
            <person name="Lam T.T."/>
            <person name="Chang Q.C."/>
            <person name="Ding S.J."/>
            <person name="Wang X.J."/>
            <person name="Zhu J.G."/>
            <person name="Ruan X.D."/>
            <person name="Zhao L."/>
            <person name="Wei J.T."/>
            <person name="Ye R.Z."/>
            <person name="Que T.C."/>
            <person name="Du C.H."/>
            <person name="Zhou Y.H."/>
            <person name="Cheng J.X."/>
            <person name="Dai P.F."/>
            <person name="Guo W.B."/>
            <person name="Han X.H."/>
            <person name="Huang E.J."/>
            <person name="Li L.F."/>
            <person name="Wei W."/>
            <person name="Gao Y.C."/>
            <person name="Liu J.Z."/>
            <person name="Shao H.Z."/>
            <person name="Wang X."/>
            <person name="Wang C.C."/>
            <person name="Yang T.C."/>
            <person name="Huo Q.B."/>
            <person name="Li W."/>
            <person name="Chen H.Y."/>
            <person name="Chen S.E."/>
            <person name="Zhou L.G."/>
            <person name="Ni X.B."/>
            <person name="Tian J.H."/>
            <person name="Sheng Y."/>
            <person name="Liu T."/>
            <person name="Pan Y.S."/>
            <person name="Xia L.Y."/>
            <person name="Li J."/>
            <person name="Zhao F."/>
            <person name="Cao W.C."/>
        </authorList>
    </citation>
    <scope>NUCLEOTIDE SEQUENCE</scope>
    <source>
        <strain evidence="4">Rmic-2018</strain>
    </source>
</reference>
<dbReference type="AlphaFoldDB" id="A0A9J6E4F1"/>
<dbReference type="InterPro" id="IPR006600">
    <property type="entry name" value="HTH_CenpB_DNA-bd_dom"/>
</dbReference>
<comment type="caution">
    <text evidence="4">The sequence shown here is derived from an EMBL/GenBank/DDBJ whole genome shotgun (WGS) entry which is preliminary data.</text>
</comment>
<evidence type="ECO:0000259" key="3">
    <source>
        <dbReference type="Pfam" id="PF03221"/>
    </source>
</evidence>
<dbReference type="EMBL" id="JABSTU010000006">
    <property type="protein sequence ID" value="KAH8029154.1"/>
    <property type="molecule type" value="Genomic_DNA"/>
</dbReference>
<evidence type="ECO:0000313" key="5">
    <source>
        <dbReference type="Proteomes" id="UP000821866"/>
    </source>
</evidence>
<dbReference type="SUPFAM" id="SSF46689">
    <property type="entry name" value="Homeodomain-like"/>
    <property type="match status" value="1"/>
</dbReference>
<evidence type="ECO:0000256" key="2">
    <source>
        <dbReference type="ARBA" id="ARBA00023125"/>
    </source>
</evidence>
<protein>
    <recommendedName>
        <fullName evidence="3">HTH CENPB-type domain-containing protein</fullName>
    </recommendedName>
</protein>
<evidence type="ECO:0000256" key="1">
    <source>
        <dbReference type="ARBA" id="ARBA00004123"/>
    </source>
</evidence>
<proteinExistence type="predicted"/>
<organism evidence="4 5">
    <name type="scientific">Rhipicephalus microplus</name>
    <name type="common">Cattle tick</name>
    <name type="synonym">Boophilus microplus</name>
    <dbReference type="NCBI Taxonomy" id="6941"/>
    <lineage>
        <taxon>Eukaryota</taxon>
        <taxon>Metazoa</taxon>
        <taxon>Ecdysozoa</taxon>
        <taxon>Arthropoda</taxon>
        <taxon>Chelicerata</taxon>
        <taxon>Arachnida</taxon>
        <taxon>Acari</taxon>
        <taxon>Parasitiformes</taxon>
        <taxon>Ixodida</taxon>
        <taxon>Ixodoidea</taxon>
        <taxon>Ixodidae</taxon>
        <taxon>Rhipicephalinae</taxon>
        <taxon>Rhipicephalus</taxon>
        <taxon>Boophilus</taxon>
    </lineage>
</organism>
<dbReference type="Proteomes" id="UP000821866">
    <property type="component" value="Chromosome 4"/>
</dbReference>
<comment type="subcellular location">
    <subcellularLocation>
        <location evidence="1">Nucleus</location>
    </subcellularLocation>
</comment>
<sequence>MRTRDTHARTRGTARGPFPGSEIKEFASQHFPLISQILGMVPRQMLLIFKTNDLLRGIESSLDFFGLHQNKQKILEVAEKSTGCHQKNVTQSTYPKLEEALLVWLKSTVASNVPVSGILLKQKAEMMALQRTLKDLGSVMAG</sequence>
<dbReference type="Gene3D" id="1.10.10.60">
    <property type="entry name" value="Homeodomain-like"/>
    <property type="match status" value="1"/>
</dbReference>
<dbReference type="GO" id="GO:0005634">
    <property type="term" value="C:nucleus"/>
    <property type="evidence" value="ECO:0007669"/>
    <property type="project" value="UniProtKB-SubCell"/>
</dbReference>
<dbReference type="Pfam" id="PF03221">
    <property type="entry name" value="HTH_Tnp_Tc5"/>
    <property type="match status" value="1"/>
</dbReference>
<reference evidence="4" key="2">
    <citation type="submission" date="2021-09" db="EMBL/GenBank/DDBJ databases">
        <authorList>
            <person name="Jia N."/>
            <person name="Wang J."/>
            <person name="Shi W."/>
            <person name="Du L."/>
            <person name="Sun Y."/>
            <person name="Zhan W."/>
            <person name="Jiang J."/>
            <person name="Wang Q."/>
            <person name="Zhang B."/>
            <person name="Ji P."/>
            <person name="Sakyi L.B."/>
            <person name="Cui X."/>
            <person name="Yuan T."/>
            <person name="Jiang B."/>
            <person name="Yang W."/>
            <person name="Lam T.T.-Y."/>
            <person name="Chang Q."/>
            <person name="Ding S."/>
            <person name="Wang X."/>
            <person name="Zhu J."/>
            <person name="Ruan X."/>
            <person name="Zhao L."/>
            <person name="Wei J."/>
            <person name="Que T."/>
            <person name="Du C."/>
            <person name="Cheng J."/>
            <person name="Dai P."/>
            <person name="Han X."/>
            <person name="Huang E."/>
            <person name="Gao Y."/>
            <person name="Liu J."/>
            <person name="Shao H."/>
            <person name="Ye R."/>
            <person name="Li L."/>
            <person name="Wei W."/>
            <person name="Wang X."/>
            <person name="Wang C."/>
            <person name="Huo Q."/>
            <person name="Li W."/>
            <person name="Guo W."/>
            <person name="Chen H."/>
            <person name="Chen S."/>
            <person name="Zhou L."/>
            <person name="Zhou L."/>
            <person name="Ni X."/>
            <person name="Tian J."/>
            <person name="Zhou Y."/>
            <person name="Sheng Y."/>
            <person name="Liu T."/>
            <person name="Pan Y."/>
            <person name="Xia L."/>
            <person name="Li J."/>
            <person name="Zhao F."/>
            <person name="Cao W."/>
        </authorList>
    </citation>
    <scope>NUCLEOTIDE SEQUENCE</scope>
    <source>
        <strain evidence="4">Rmic-2018</strain>
        <tissue evidence="4">Larvae</tissue>
    </source>
</reference>
<feature type="domain" description="HTH CENPB-type" evidence="3">
    <location>
        <begin position="94"/>
        <end position="131"/>
    </location>
</feature>
<accession>A0A9J6E4F1</accession>
<keyword evidence="5" id="KW-1185">Reference proteome</keyword>
<evidence type="ECO:0000313" key="4">
    <source>
        <dbReference type="EMBL" id="KAH8029154.1"/>
    </source>
</evidence>
<dbReference type="GO" id="GO:0003677">
    <property type="term" value="F:DNA binding"/>
    <property type="evidence" value="ECO:0007669"/>
    <property type="project" value="UniProtKB-KW"/>
</dbReference>